<dbReference type="Gene3D" id="2.130.10.130">
    <property type="entry name" value="Integrin alpha, N-terminal"/>
    <property type="match status" value="1"/>
</dbReference>
<proteinExistence type="predicted"/>
<dbReference type="EMBL" id="JAHRIN010033886">
    <property type="protein sequence ID" value="MEQ2202715.1"/>
    <property type="molecule type" value="Genomic_DNA"/>
</dbReference>
<dbReference type="InterPro" id="IPR028994">
    <property type="entry name" value="Integrin_alpha_N"/>
</dbReference>
<name>A0ABV0R3L3_9TELE</name>
<dbReference type="Proteomes" id="UP001434883">
    <property type="component" value="Unassembled WGS sequence"/>
</dbReference>
<gene>
    <name evidence="1" type="ORF">XENOCAPTIV_013305</name>
</gene>
<feature type="non-terminal residue" evidence="1">
    <location>
        <position position="1"/>
    </location>
</feature>
<protein>
    <submittedName>
        <fullName evidence="1">Uncharacterized protein</fullName>
    </submittedName>
</protein>
<accession>A0ABV0R3L3</accession>
<comment type="caution">
    <text evidence="1">The sequence shown here is derived from an EMBL/GenBank/DDBJ whole genome shotgun (WGS) entry which is preliminary data.</text>
</comment>
<evidence type="ECO:0000313" key="1">
    <source>
        <dbReference type="EMBL" id="MEQ2202715.1"/>
    </source>
</evidence>
<keyword evidence="2" id="KW-1185">Reference proteome</keyword>
<evidence type="ECO:0000313" key="2">
    <source>
        <dbReference type="Proteomes" id="UP001434883"/>
    </source>
</evidence>
<organism evidence="1 2">
    <name type="scientific">Xenoophorus captivus</name>
    <dbReference type="NCBI Taxonomy" id="1517983"/>
    <lineage>
        <taxon>Eukaryota</taxon>
        <taxon>Metazoa</taxon>
        <taxon>Chordata</taxon>
        <taxon>Craniata</taxon>
        <taxon>Vertebrata</taxon>
        <taxon>Euteleostomi</taxon>
        <taxon>Actinopterygii</taxon>
        <taxon>Neopterygii</taxon>
        <taxon>Teleostei</taxon>
        <taxon>Neoteleostei</taxon>
        <taxon>Acanthomorphata</taxon>
        <taxon>Ovalentaria</taxon>
        <taxon>Atherinomorphae</taxon>
        <taxon>Cyprinodontiformes</taxon>
        <taxon>Goodeidae</taxon>
        <taxon>Xenoophorus</taxon>
    </lineage>
</organism>
<sequence>ACGHRYVKIATGQQRRMIGKCYVRGNDLTFDPLDEWQTDNYERCNPGFDMEIEGMCNLGISGGLTETDVFLGATGSFSWKGGNL</sequence>
<reference evidence="1 2" key="1">
    <citation type="submission" date="2021-06" db="EMBL/GenBank/DDBJ databases">
        <authorList>
            <person name="Palmer J.M."/>
        </authorList>
    </citation>
    <scope>NUCLEOTIDE SEQUENCE [LARGE SCALE GENOMIC DNA]</scope>
    <source>
        <strain evidence="1 2">XC_2019</strain>
        <tissue evidence="1">Muscle</tissue>
    </source>
</reference>